<comment type="caution">
    <text evidence="2">The sequence shown here is derived from an EMBL/GenBank/DDBJ whole genome shotgun (WGS) entry which is preliminary data.</text>
</comment>
<reference evidence="2" key="1">
    <citation type="thesis" date="2020" institute="ProQuest LLC" country="789 East Eisenhower Parkway, Ann Arbor, MI, USA">
        <title>Comparative Genomics and Chromosome Evolution.</title>
        <authorList>
            <person name="Mudd A.B."/>
        </authorList>
    </citation>
    <scope>NUCLEOTIDE SEQUENCE</scope>
    <source>
        <strain evidence="2">237g6f4</strain>
        <tissue evidence="2">Blood</tissue>
    </source>
</reference>
<evidence type="ECO:0008006" key="4">
    <source>
        <dbReference type="Google" id="ProtNLM"/>
    </source>
</evidence>
<evidence type="ECO:0000313" key="3">
    <source>
        <dbReference type="Proteomes" id="UP000824782"/>
    </source>
</evidence>
<feature type="region of interest" description="Disordered" evidence="1">
    <location>
        <begin position="92"/>
        <end position="129"/>
    </location>
</feature>
<protein>
    <recommendedName>
        <fullName evidence="4">C2H2-type domain-containing protein</fullName>
    </recommendedName>
</protein>
<feature type="compositionally biased region" description="Basic and acidic residues" evidence="1">
    <location>
        <begin position="95"/>
        <end position="123"/>
    </location>
</feature>
<proteinExistence type="predicted"/>
<evidence type="ECO:0000256" key="1">
    <source>
        <dbReference type="SAM" id="MobiDB-lite"/>
    </source>
</evidence>
<feature type="region of interest" description="Disordered" evidence="1">
    <location>
        <begin position="1"/>
        <end position="51"/>
    </location>
</feature>
<accession>A0AAV6YQ12</accession>
<sequence>ESSVVKRKRGRPKGSTKKSIAEEESVESNGSVPKEDTEEGRLSPEPVPDSLECRKCSRTFSNIRQLKKHICIIVLNDDEDVTQANDFEGKFILPDNEKEKEKPPKRSRLQKTEKAPQSKDTEKTQGVNPIVSVLLTAHEAIPG</sequence>
<feature type="compositionally biased region" description="Basic residues" evidence="1">
    <location>
        <begin position="1"/>
        <end position="16"/>
    </location>
</feature>
<feature type="non-terminal residue" evidence="2">
    <location>
        <position position="143"/>
    </location>
</feature>
<feature type="compositionally biased region" description="Basic and acidic residues" evidence="1">
    <location>
        <begin position="33"/>
        <end position="42"/>
    </location>
</feature>
<dbReference type="Proteomes" id="UP000824782">
    <property type="component" value="Unassembled WGS sequence"/>
</dbReference>
<dbReference type="EMBL" id="WNYA01055037">
    <property type="protein sequence ID" value="KAG8535873.1"/>
    <property type="molecule type" value="Genomic_DNA"/>
</dbReference>
<gene>
    <name evidence="2" type="ORF">GDO81_027562</name>
</gene>
<keyword evidence="3" id="KW-1185">Reference proteome</keyword>
<evidence type="ECO:0000313" key="2">
    <source>
        <dbReference type="EMBL" id="KAG8535873.1"/>
    </source>
</evidence>
<name>A0AAV6YQ12_ENGPU</name>
<organism evidence="2 3">
    <name type="scientific">Engystomops pustulosus</name>
    <name type="common">Tungara frog</name>
    <name type="synonym">Physalaemus pustulosus</name>
    <dbReference type="NCBI Taxonomy" id="76066"/>
    <lineage>
        <taxon>Eukaryota</taxon>
        <taxon>Metazoa</taxon>
        <taxon>Chordata</taxon>
        <taxon>Craniata</taxon>
        <taxon>Vertebrata</taxon>
        <taxon>Euteleostomi</taxon>
        <taxon>Amphibia</taxon>
        <taxon>Batrachia</taxon>
        <taxon>Anura</taxon>
        <taxon>Neobatrachia</taxon>
        <taxon>Hyloidea</taxon>
        <taxon>Leptodactylidae</taxon>
        <taxon>Leiuperinae</taxon>
        <taxon>Engystomops</taxon>
    </lineage>
</organism>
<feature type="non-terminal residue" evidence="2">
    <location>
        <position position="1"/>
    </location>
</feature>
<dbReference type="AlphaFoldDB" id="A0AAV6YQ12"/>